<dbReference type="Proteomes" id="UP001168098">
    <property type="component" value="Unassembled WGS sequence"/>
</dbReference>
<dbReference type="EMBL" id="JARBHA010000019">
    <property type="protein sequence ID" value="KAJ9671760.1"/>
    <property type="molecule type" value="Genomic_DNA"/>
</dbReference>
<reference evidence="1 3" key="1">
    <citation type="journal article" date="2023" name="BMC Biotechnol.">
        <title>Vitis rotundifolia cv Carlos genome sequencing.</title>
        <authorList>
            <person name="Huff M."/>
            <person name="Hulse-Kemp A."/>
            <person name="Scheffler B."/>
            <person name="Youngblood R."/>
            <person name="Simpson S."/>
            <person name="Babiker E."/>
            <person name="Staton M."/>
        </authorList>
    </citation>
    <scope>NUCLEOTIDE SEQUENCE [LARGE SCALE GENOMIC DNA]</scope>
    <source>
        <tissue evidence="1">Leaf</tissue>
    </source>
</reference>
<comment type="caution">
    <text evidence="1">The sequence shown here is derived from an EMBL/GenBank/DDBJ whole genome shotgun (WGS) entry which is preliminary data.</text>
</comment>
<organism evidence="1 3">
    <name type="scientific">Vitis rotundifolia</name>
    <name type="common">Muscadine grape</name>
    <dbReference type="NCBI Taxonomy" id="103349"/>
    <lineage>
        <taxon>Eukaryota</taxon>
        <taxon>Viridiplantae</taxon>
        <taxon>Streptophyta</taxon>
        <taxon>Embryophyta</taxon>
        <taxon>Tracheophyta</taxon>
        <taxon>Spermatophyta</taxon>
        <taxon>Magnoliopsida</taxon>
        <taxon>eudicotyledons</taxon>
        <taxon>Gunneridae</taxon>
        <taxon>Pentapetalae</taxon>
        <taxon>rosids</taxon>
        <taxon>Vitales</taxon>
        <taxon>Vitaceae</taxon>
        <taxon>Viteae</taxon>
        <taxon>Vitis</taxon>
    </lineage>
</organism>
<proteinExistence type="predicted"/>
<dbReference type="AlphaFoldDB" id="A0AA38YJS9"/>
<keyword evidence="3" id="KW-1185">Reference proteome</keyword>
<protein>
    <submittedName>
        <fullName evidence="1">Uncharacterized protein</fullName>
    </submittedName>
</protein>
<dbReference type="EMBL" id="JARBHA010000019">
    <property type="protein sequence ID" value="KAJ9671764.1"/>
    <property type="molecule type" value="Genomic_DNA"/>
</dbReference>
<accession>A0AA38YJS9</accession>
<sequence>MSGNNPTVGKLRLTLKAMQHKRSAAPESGKSGLLRQLAGCVKAKNDDQRRREEKDEHLMHLICWGPN</sequence>
<evidence type="ECO:0000313" key="2">
    <source>
        <dbReference type="EMBL" id="KAJ9671764.1"/>
    </source>
</evidence>
<gene>
    <name evidence="1" type="ORF">PVL29_025461</name>
    <name evidence="2" type="ORF">PVL29_025465</name>
</gene>
<evidence type="ECO:0000313" key="1">
    <source>
        <dbReference type="EMBL" id="KAJ9671760.1"/>
    </source>
</evidence>
<evidence type="ECO:0000313" key="3">
    <source>
        <dbReference type="Proteomes" id="UP001168098"/>
    </source>
</evidence>
<name>A0AA38YJS9_VITRO</name>